<organism evidence="2 3">
    <name type="scientific">Heliocybe sulcata</name>
    <dbReference type="NCBI Taxonomy" id="5364"/>
    <lineage>
        <taxon>Eukaryota</taxon>
        <taxon>Fungi</taxon>
        <taxon>Dikarya</taxon>
        <taxon>Basidiomycota</taxon>
        <taxon>Agaricomycotina</taxon>
        <taxon>Agaricomycetes</taxon>
        <taxon>Gloeophyllales</taxon>
        <taxon>Gloeophyllaceae</taxon>
        <taxon>Heliocybe</taxon>
    </lineage>
</organism>
<evidence type="ECO:0000256" key="1">
    <source>
        <dbReference type="SAM" id="MobiDB-lite"/>
    </source>
</evidence>
<keyword evidence="3" id="KW-1185">Reference proteome</keyword>
<gene>
    <name evidence="2" type="ORF">OE88DRAFT_1740024</name>
</gene>
<dbReference type="AlphaFoldDB" id="A0A5C3MK17"/>
<accession>A0A5C3MK17</accession>
<dbReference type="Proteomes" id="UP000305948">
    <property type="component" value="Unassembled WGS sequence"/>
</dbReference>
<dbReference type="EMBL" id="ML213537">
    <property type="protein sequence ID" value="TFK45759.1"/>
    <property type="molecule type" value="Genomic_DNA"/>
</dbReference>
<proteinExistence type="predicted"/>
<evidence type="ECO:0000313" key="3">
    <source>
        <dbReference type="Proteomes" id="UP000305948"/>
    </source>
</evidence>
<evidence type="ECO:0008006" key="4">
    <source>
        <dbReference type="Google" id="ProtNLM"/>
    </source>
</evidence>
<name>A0A5C3MK17_9AGAM</name>
<sequence>MTDDNTKAALTDAIMTRRYKDYFLTIDCDSEGASCKAVAAGAVGTLFDVKPSPAPHAGLGLFDRFLPPFRVPRLHRIGVPIELSRPCVHIELYMERFGTVPFMAIEMTTQSRIYVLDADFRKSEKRPYYAGTYNFQHNLESFFCLLLWMLLDRTPSTPSSRWFAETIFTKNDLNERRRVLTSPGHLREMLSRDLPDGYAERGFNFGSYAKPYRFGRMVLLECQEIAMNSTPVSPVHRKDSAPEPARQTRNAGRKCGREDDAYDPDEES</sequence>
<feature type="region of interest" description="Disordered" evidence="1">
    <location>
        <begin position="231"/>
        <end position="268"/>
    </location>
</feature>
<protein>
    <recommendedName>
        <fullName evidence="4">Fungal-type protein kinase domain-containing protein</fullName>
    </recommendedName>
</protein>
<reference evidence="2 3" key="1">
    <citation type="journal article" date="2019" name="Nat. Ecol. Evol.">
        <title>Megaphylogeny resolves global patterns of mushroom evolution.</title>
        <authorList>
            <person name="Varga T."/>
            <person name="Krizsan K."/>
            <person name="Foldi C."/>
            <person name="Dima B."/>
            <person name="Sanchez-Garcia M."/>
            <person name="Sanchez-Ramirez S."/>
            <person name="Szollosi G.J."/>
            <person name="Szarkandi J.G."/>
            <person name="Papp V."/>
            <person name="Albert L."/>
            <person name="Andreopoulos W."/>
            <person name="Angelini C."/>
            <person name="Antonin V."/>
            <person name="Barry K.W."/>
            <person name="Bougher N.L."/>
            <person name="Buchanan P."/>
            <person name="Buyck B."/>
            <person name="Bense V."/>
            <person name="Catcheside P."/>
            <person name="Chovatia M."/>
            <person name="Cooper J."/>
            <person name="Damon W."/>
            <person name="Desjardin D."/>
            <person name="Finy P."/>
            <person name="Geml J."/>
            <person name="Haridas S."/>
            <person name="Hughes K."/>
            <person name="Justo A."/>
            <person name="Karasinski D."/>
            <person name="Kautmanova I."/>
            <person name="Kiss B."/>
            <person name="Kocsube S."/>
            <person name="Kotiranta H."/>
            <person name="LaButti K.M."/>
            <person name="Lechner B.E."/>
            <person name="Liimatainen K."/>
            <person name="Lipzen A."/>
            <person name="Lukacs Z."/>
            <person name="Mihaltcheva S."/>
            <person name="Morgado L.N."/>
            <person name="Niskanen T."/>
            <person name="Noordeloos M.E."/>
            <person name="Ohm R.A."/>
            <person name="Ortiz-Santana B."/>
            <person name="Ovrebo C."/>
            <person name="Racz N."/>
            <person name="Riley R."/>
            <person name="Savchenko A."/>
            <person name="Shiryaev A."/>
            <person name="Soop K."/>
            <person name="Spirin V."/>
            <person name="Szebenyi C."/>
            <person name="Tomsovsky M."/>
            <person name="Tulloss R.E."/>
            <person name="Uehling J."/>
            <person name="Grigoriev I.V."/>
            <person name="Vagvolgyi C."/>
            <person name="Papp T."/>
            <person name="Martin F.M."/>
            <person name="Miettinen O."/>
            <person name="Hibbett D.S."/>
            <person name="Nagy L.G."/>
        </authorList>
    </citation>
    <scope>NUCLEOTIDE SEQUENCE [LARGE SCALE GENOMIC DNA]</scope>
    <source>
        <strain evidence="2 3">OMC1185</strain>
    </source>
</reference>
<evidence type="ECO:0000313" key="2">
    <source>
        <dbReference type="EMBL" id="TFK45759.1"/>
    </source>
</evidence>